<name>A0A2N3Q0Y5_9PROT</name>
<dbReference type="RefSeq" id="WP_101248549.1">
    <property type="nucleotide sequence ID" value="NZ_PIUM01000001.1"/>
</dbReference>
<dbReference type="GO" id="GO:0016787">
    <property type="term" value="F:hydrolase activity"/>
    <property type="evidence" value="ECO:0007669"/>
    <property type="project" value="UniProtKB-KW"/>
</dbReference>
<dbReference type="Pfam" id="PF12697">
    <property type="entry name" value="Abhydrolase_6"/>
    <property type="match status" value="1"/>
</dbReference>
<evidence type="ECO:0000259" key="1">
    <source>
        <dbReference type="Pfam" id="PF12697"/>
    </source>
</evidence>
<comment type="caution">
    <text evidence="2">The sequence shown here is derived from an EMBL/GenBank/DDBJ whole genome shotgun (WGS) entry which is preliminary data.</text>
</comment>
<dbReference type="PRINTS" id="PR00111">
    <property type="entry name" value="ABHYDROLASE"/>
</dbReference>
<accession>A0A2N3Q0Y5</accession>
<keyword evidence="2" id="KW-0378">Hydrolase</keyword>
<dbReference type="PANTHER" id="PTHR43433">
    <property type="entry name" value="HYDROLASE, ALPHA/BETA FOLD FAMILY PROTEIN"/>
    <property type="match status" value="1"/>
</dbReference>
<feature type="domain" description="AB hydrolase-1" evidence="1">
    <location>
        <begin position="27"/>
        <end position="224"/>
    </location>
</feature>
<dbReference type="AlphaFoldDB" id="A0A2N3Q0Y5"/>
<reference evidence="3" key="1">
    <citation type="submission" date="2017-12" db="EMBL/GenBank/DDBJ databases">
        <title>Draft genome sequence of Telmatospirillum siberiense 26-4b1T, an acidotolerant peatland alphaproteobacterium potentially involved in sulfur cycling.</title>
        <authorList>
            <person name="Hausmann B."/>
            <person name="Pjevac P."/>
            <person name="Schreck K."/>
            <person name="Herbold C.W."/>
            <person name="Daims H."/>
            <person name="Wagner M."/>
            <person name="Pester M."/>
            <person name="Loy A."/>
        </authorList>
    </citation>
    <scope>NUCLEOTIDE SEQUENCE [LARGE SCALE GENOMIC DNA]</scope>
    <source>
        <strain evidence="3">26-4b1</strain>
    </source>
</reference>
<evidence type="ECO:0000313" key="3">
    <source>
        <dbReference type="Proteomes" id="UP000233293"/>
    </source>
</evidence>
<dbReference type="InterPro" id="IPR050471">
    <property type="entry name" value="AB_hydrolase"/>
</dbReference>
<dbReference type="SUPFAM" id="SSF53474">
    <property type="entry name" value="alpha/beta-Hydrolases"/>
    <property type="match status" value="1"/>
</dbReference>
<dbReference type="OrthoDB" id="5491135at2"/>
<sequence length="232" mass="25053">MTKTQLLLCPGLLNDAALWRHQCETLADVADIAVADLTVADSVAGLACAILDRAPPRFALAGLSMGGYVSFEIMRRAPERVSRLALFDTRARLDPEDSRIRRRELIDIARRGGFSKLPPQMLAGQLHPDHAKDPEIARTVLAMAERIGADAFIRQQTAILGRPDSLPGLSAISVPTLVAGGRQDTITPPVILQEISDGIPGARLVIIEDAGHLAPLEQPHAVSALLRYWLQG</sequence>
<dbReference type="EMBL" id="PIUM01000001">
    <property type="protein sequence ID" value="PKU26319.1"/>
    <property type="molecule type" value="Genomic_DNA"/>
</dbReference>
<gene>
    <name evidence="2" type="ORF">CWS72_00215</name>
</gene>
<dbReference type="InterPro" id="IPR029058">
    <property type="entry name" value="AB_hydrolase_fold"/>
</dbReference>
<keyword evidence="3" id="KW-1185">Reference proteome</keyword>
<dbReference type="PANTHER" id="PTHR43433:SF4">
    <property type="entry name" value="NON-HEME CHLOROPEROXIDASE-RELATED"/>
    <property type="match status" value="1"/>
</dbReference>
<evidence type="ECO:0000313" key="2">
    <source>
        <dbReference type="EMBL" id="PKU26319.1"/>
    </source>
</evidence>
<proteinExistence type="predicted"/>
<dbReference type="Proteomes" id="UP000233293">
    <property type="component" value="Unassembled WGS sequence"/>
</dbReference>
<dbReference type="InterPro" id="IPR000073">
    <property type="entry name" value="AB_hydrolase_1"/>
</dbReference>
<protein>
    <submittedName>
        <fullName evidence="2">Alpha/beta hydrolase</fullName>
    </submittedName>
</protein>
<dbReference type="Gene3D" id="3.40.50.1820">
    <property type="entry name" value="alpha/beta hydrolase"/>
    <property type="match status" value="1"/>
</dbReference>
<organism evidence="2 3">
    <name type="scientific">Telmatospirillum siberiense</name>
    <dbReference type="NCBI Taxonomy" id="382514"/>
    <lineage>
        <taxon>Bacteria</taxon>
        <taxon>Pseudomonadati</taxon>
        <taxon>Pseudomonadota</taxon>
        <taxon>Alphaproteobacteria</taxon>
        <taxon>Rhodospirillales</taxon>
        <taxon>Rhodospirillaceae</taxon>
        <taxon>Telmatospirillum</taxon>
    </lineage>
</organism>